<name>A0A1M5MKU9_9GAMM</name>
<evidence type="ECO:0000313" key="3">
    <source>
        <dbReference type="Proteomes" id="UP000184268"/>
    </source>
</evidence>
<feature type="chain" id="PRO_5012229085" evidence="1">
    <location>
        <begin position="26"/>
        <end position="117"/>
    </location>
</feature>
<keyword evidence="1" id="KW-0732">Signal</keyword>
<evidence type="ECO:0000313" key="2">
    <source>
        <dbReference type="EMBL" id="SHG77891.1"/>
    </source>
</evidence>
<dbReference type="AlphaFoldDB" id="A0A1M5MKU9"/>
<keyword evidence="3" id="KW-1185">Reference proteome</keyword>
<evidence type="ECO:0000256" key="1">
    <source>
        <dbReference type="SAM" id="SignalP"/>
    </source>
</evidence>
<accession>A0A1M5MKU9</accession>
<sequence length="117" mass="13124">MTVLRGARYAGVLALLMLQAGCGPAKPILTEQEAEARCVELRQLAASVMQARQQAVKLPEASKLVGEAPLEQQMLTEAFGHNIYANPQVVIRVIESFRQRYFELCLEQMEEQYDLTN</sequence>
<feature type="signal peptide" evidence="1">
    <location>
        <begin position="1"/>
        <end position="25"/>
    </location>
</feature>
<dbReference type="EMBL" id="FQXG01000001">
    <property type="protein sequence ID" value="SHG77891.1"/>
    <property type="molecule type" value="Genomic_DNA"/>
</dbReference>
<proteinExistence type="predicted"/>
<reference evidence="2 3" key="1">
    <citation type="submission" date="2016-11" db="EMBL/GenBank/DDBJ databases">
        <authorList>
            <person name="Jaros S."/>
            <person name="Januszkiewicz K."/>
            <person name="Wedrychowicz H."/>
        </authorList>
    </citation>
    <scope>NUCLEOTIDE SEQUENCE [LARGE SCALE GENOMIC DNA]</scope>
    <source>
        <strain evidence="2 3">DSM 16917</strain>
    </source>
</reference>
<organism evidence="2 3">
    <name type="scientific">Ferrimonas marina</name>
    <dbReference type="NCBI Taxonomy" id="299255"/>
    <lineage>
        <taxon>Bacteria</taxon>
        <taxon>Pseudomonadati</taxon>
        <taxon>Pseudomonadota</taxon>
        <taxon>Gammaproteobacteria</taxon>
        <taxon>Alteromonadales</taxon>
        <taxon>Ferrimonadaceae</taxon>
        <taxon>Ferrimonas</taxon>
    </lineage>
</organism>
<protein>
    <submittedName>
        <fullName evidence="2">Uncharacterized protein</fullName>
    </submittedName>
</protein>
<gene>
    <name evidence="2" type="ORF">SAMN02745129_0682</name>
</gene>
<dbReference type="STRING" id="299255.SAMN02745129_0682"/>
<dbReference type="Proteomes" id="UP000184268">
    <property type="component" value="Unassembled WGS sequence"/>
</dbReference>